<keyword evidence="3" id="KW-1185">Reference proteome</keyword>
<evidence type="ECO:0000313" key="2">
    <source>
        <dbReference type="EMBL" id="NME67187.1"/>
    </source>
</evidence>
<dbReference type="InterPro" id="IPR036388">
    <property type="entry name" value="WH-like_DNA-bd_sf"/>
</dbReference>
<keyword evidence="1" id="KW-0175">Coiled coil</keyword>
<sequence>MGITTAIYKTFDIEETKHRSALLNQVTKTVGWTPSHRLVLSKIINFSWKEGSSMSNCFYAEQAGVSESSVNNCISKFKKLGVLIVEKAQSVYRRISIDFQKLLKLVYIPDEEALKEEIRKEQTEKKEAAQDEKVKAIQDFAVRCQQNAICLNLLSIYEQRFILPNVNDKQHLERRKSKLFKIIYDITLSAVNKGYKADPVNVVISVLTKSIKDNDYRLKHHEFYLSNKSKSE</sequence>
<reference evidence="2 3" key="1">
    <citation type="submission" date="2020-04" db="EMBL/GenBank/DDBJ databases">
        <title>Flammeovirga sp. SR4, a novel species isolated from seawater.</title>
        <authorList>
            <person name="Wang X."/>
        </authorList>
    </citation>
    <scope>NUCLEOTIDE SEQUENCE [LARGE SCALE GENOMIC DNA]</scope>
    <source>
        <strain evidence="2 3">ATCC 23126</strain>
    </source>
</reference>
<accession>A0A7X9RTF9</accession>
<proteinExistence type="predicted"/>
<gene>
    <name evidence="2" type="ORF">HHU12_04330</name>
</gene>
<protein>
    <submittedName>
        <fullName evidence="2">Uncharacterized protein</fullName>
    </submittedName>
</protein>
<dbReference type="RefSeq" id="WP_169655351.1">
    <property type="nucleotide sequence ID" value="NZ_JABANE010000008.1"/>
</dbReference>
<dbReference type="Proteomes" id="UP000576082">
    <property type="component" value="Unassembled WGS sequence"/>
</dbReference>
<evidence type="ECO:0000313" key="3">
    <source>
        <dbReference type="Proteomes" id="UP000576082"/>
    </source>
</evidence>
<organism evidence="2 3">
    <name type="scientific">Flammeovirga aprica JL-4</name>
    <dbReference type="NCBI Taxonomy" id="694437"/>
    <lineage>
        <taxon>Bacteria</taxon>
        <taxon>Pseudomonadati</taxon>
        <taxon>Bacteroidota</taxon>
        <taxon>Cytophagia</taxon>
        <taxon>Cytophagales</taxon>
        <taxon>Flammeovirgaceae</taxon>
        <taxon>Flammeovirga</taxon>
    </lineage>
</organism>
<dbReference type="AlphaFoldDB" id="A0A7X9RTF9"/>
<comment type="caution">
    <text evidence="2">The sequence shown here is derived from an EMBL/GenBank/DDBJ whole genome shotgun (WGS) entry which is preliminary data.</text>
</comment>
<dbReference type="EMBL" id="JABANE010000008">
    <property type="protein sequence ID" value="NME67187.1"/>
    <property type="molecule type" value="Genomic_DNA"/>
</dbReference>
<feature type="coiled-coil region" evidence="1">
    <location>
        <begin position="111"/>
        <end position="139"/>
    </location>
</feature>
<dbReference type="Gene3D" id="1.10.10.10">
    <property type="entry name" value="Winged helix-like DNA-binding domain superfamily/Winged helix DNA-binding domain"/>
    <property type="match status" value="1"/>
</dbReference>
<evidence type="ECO:0000256" key="1">
    <source>
        <dbReference type="SAM" id="Coils"/>
    </source>
</evidence>
<name>A0A7X9RTF9_9BACT</name>